<dbReference type="KEGG" id="salm:D0Y50_04205"/>
<dbReference type="PANTHER" id="PTHR32309">
    <property type="entry name" value="TYROSINE-PROTEIN KINASE"/>
    <property type="match status" value="1"/>
</dbReference>
<evidence type="ECO:0000313" key="3">
    <source>
        <dbReference type="EMBL" id="AXR05644.1"/>
    </source>
</evidence>
<dbReference type="Proteomes" id="UP000262073">
    <property type="component" value="Chromosome"/>
</dbReference>
<accession>A0A346NJD7</accession>
<gene>
    <name evidence="3" type="ORF">D0Y50_04205</name>
</gene>
<feature type="transmembrane region" description="Helical" evidence="2">
    <location>
        <begin position="344"/>
        <end position="366"/>
    </location>
</feature>
<feature type="transmembrane region" description="Helical" evidence="2">
    <location>
        <begin position="20"/>
        <end position="39"/>
    </location>
</feature>
<dbReference type="RefSeq" id="WP_108567949.1">
    <property type="nucleotide sequence ID" value="NZ_CP031769.1"/>
</dbReference>
<dbReference type="EMBL" id="CP031769">
    <property type="protein sequence ID" value="AXR05644.1"/>
    <property type="molecule type" value="Genomic_DNA"/>
</dbReference>
<dbReference type="AlphaFoldDB" id="A0A346NJD7"/>
<keyword evidence="4" id="KW-1185">Reference proteome</keyword>
<evidence type="ECO:0000256" key="2">
    <source>
        <dbReference type="SAM" id="Phobius"/>
    </source>
</evidence>
<dbReference type="OrthoDB" id="5580984at2"/>
<evidence type="ECO:0000313" key="4">
    <source>
        <dbReference type="Proteomes" id="UP000262073"/>
    </source>
</evidence>
<proteinExistence type="predicted"/>
<keyword evidence="1" id="KW-0175">Coiled coil</keyword>
<dbReference type="GO" id="GO:0005886">
    <property type="term" value="C:plasma membrane"/>
    <property type="evidence" value="ECO:0007669"/>
    <property type="project" value="TreeGrafter"/>
</dbReference>
<sequence length="372" mass="41637">MLKKTQQKLKVLTKHVGRAFIAIWCIYALYLVLMASPQFESQSQLIIKKSDGGSAFDASSLLMSSVTDAPLSTDSVLIEAFIKSQDMYRHLVEHHKMNLHFQNADADLFSRLSDSANKEDKFNYYLEHIDVTVDSSSAVITLKTKAFTPEYANQLNAAIIAHAETFINNINKDLAKSKLTFAKSEHDIVESKLQGAKQELLEFQSKYNVLDPTAEGAASQQIAFSLEATLAQKKAELQTMTGMMSDIAPEMRNLKRQITALQQAVSNQKSELNNATVEGSENMSMTELMAQYSNLQIQLQLAIQAYSSSLMTLENTRVETYQKIQHLVTVEQSTLPEGNKYPEVLYNLTLFGVILFLIYGIGRIIIATIKEL</sequence>
<organism evidence="3 4">
    <name type="scientific">Salinimonas sediminis</name>
    <dbReference type="NCBI Taxonomy" id="2303538"/>
    <lineage>
        <taxon>Bacteria</taxon>
        <taxon>Pseudomonadati</taxon>
        <taxon>Pseudomonadota</taxon>
        <taxon>Gammaproteobacteria</taxon>
        <taxon>Alteromonadales</taxon>
        <taxon>Alteromonadaceae</taxon>
        <taxon>Alteromonas/Salinimonas group</taxon>
        <taxon>Salinimonas</taxon>
    </lineage>
</organism>
<feature type="coiled-coil region" evidence="1">
    <location>
        <begin position="251"/>
        <end position="305"/>
    </location>
</feature>
<evidence type="ECO:0000256" key="1">
    <source>
        <dbReference type="SAM" id="Coils"/>
    </source>
</evidence>
<protein>
    <submittedName>
        <fullName evidence="3">Capsule biosynthesis protein</fullName>
    </submittedName>
</protein>
<keyword evidence="2" id="KW-0472">Membrane</keyword>
<name>A0A346NJD7_9ALTE</name>
<reference evidence="3 4" key="1">
    <citation type="submission" date="2018-08" db="EMBL/GenBank/DDBJ databases">
        <title>Salinimonas sediminis sp. nov., a piezophilic bacterium isolated from a deep-sea sediment sample from the New Britain Trench.</title>
        <authorList>
            <person name="Cao J."/>
        </authorList>
    </citation>
    <scope>NUCLEOTIDE SEQUENCE [LARGE SCALE GENOMIC DNA]</scope>
    <source>
        <strain evidence="3 4">N102</strain>
    </source>
</reference>
<dbReference type="GO" id="GO:0004713">
    <property type="term" value="F:protein tyrosine kinase activity"/>
    <property type="evidence" value="ECO:0007669"/>
    <property type="project" value="TreeGrafter"/>
</dbReference>
<dbReference type="InterPro" id="IPR050445">
    <property type="entry name" value="Bact_polysacc_biosynth/exp"/>
</dbReference>
<dbReference type="PANTHER" id="PTHR32309:SF13">
    <property type="entry name" value="FERRIC ENTEROBACTIN TRANSPORT PROTEIN FEPE"/>
    <property type="match status" value="1"/>
</dbReference>
<keyword evidence="2" id="KW-0812">Transmembrane</keyword>
<keyword evidence="2" id="KW-1133">Transmembrane helix</keyword>